<dbReference type="InParanoid" id="G0NNL6"/>
<accession>G0NNL6</accession>
<evidence type="ECO:0000256" key="1">
    <source>
        <dbReference type="SAM" id="MobiDB-lite"/>
    </source>
</evidence>
<keyword evidence="3" id="KW-1185">Reference proteome</keyword>
<organism evidence="3">
    <name type="scientific">Caenorhabditis brenneri</name>
    <name type="common">Nematode worm</name>
    <dbReference type="NCBI Taxonomy" id="135651"/>
    <lineage>
        <taxon>Eukaryota</taxon>
        <taxon>Metazoa</taxon>
        <taxon>Ecdysozoa</taxon>
        <taxon>Nematoda</taxon>
        <taxon>Chromadorea</taxon>
        <taxon>Rhabditida</taxon>
        <taxon>Rhabditina</taxon>
        <taxon>Rhabditomorpha</taxon>
        <taxon>Rhabditoidea</taxon>
        <taxon>Rhabditidae</taxon>
        <taxon>Peloderinae</taxon>
        <taxon>Caenorhabditis</taxon>
    </lineage>
</organism>
<proteinExistence type="predicted"/>
<dbReference type="AlphaFoldDB" id="G0NNL6"/>
<dbReference type="HOGENOM" id="CLU_912849_0_0_1"/>
<protein>
    <submittedName>
        <fullName evidence="2">Uncharacterized protein</fullName>
    </submittedName>
</protein>
<evidence type="ECO:0000313" key="2">
    <source>
        <dbReference type="EMBL" id="EGT34640.1"/>
    </source>
</evidence>
<evidence type="ECO:0000313" key="3">
    <source>
        <dbReference type="Proteomes" id="UP000008068"/>
    </source>
</evidence>
<feature type="region of interest" description="Disordered" evidence="1">
    <location>
        <begin position="18"/>
        <end position="41"/>
    </location>
</feature>
<feature type="compositionally biased region" description="Basic and acidic residues" evidence="1">
    <location>
        <begin position="24"/>
        <end position="36"/>
    </location>
</feature>
<dbReference type="EMBL" id="GL379915">
    <property type="protein sequence ID" value="EGT34640.1"/>
    <property type="molecule type" value="Genomic_DNA"/>
</dbReference>
<reference evidence="3" key="1">
    <citation type="submission" date="2011-07" db="EMBL/GenBank/DDBJ databases">
        <authorList>
            <consortium name="Caenorhabditis brenneri Sequencing and Analysis Consortium"/>
            <person name="Wilson R.K."/>
        </authorList>
    </citation>
    <scope>NUCLEOTIDE SEQUENCE [LARGE SCALE GENOMIC DNA]</scope>
    <source>
        <strain evidence="3">PB2801</strain>
    </source>
</reference>
<gene>
    <name evidence="2" type="ORF">CAEBREN_01026</name>
</gene>
<sequence length="305" mass="34339">MPSPVKFSGCRKIFSLDTESSEVDDGKNDAIQDQEKNQTISGQPERVRFDDVAINASPPSTPIIHKDPLISGQKESLIFDYTTYRVGQAVFDGQKPPSFVGLTKMDGSMSSENFNGIGKNTLRIMKASELNKMGTLSNYSQGGEGYQRHLLCQDPIKNGQSIKPVDPSSSLKLHPHDVSASLTFEEIATDGILKCDSGRVEHTQLGKIKRTPKKANLHFFPFKKLNVQNEQKPQPSQPIDVTEEAPKEIDDFCFGAQFVGQNFDWTYMRNFKQMYEEDRWENYSYEIGQDEQNHDESTPALPSFN</sequence>
<dbReference type="Proteomes" id="UP000008068">
    <property type="component" value="Unassembled WGS sequence"/>
</dbReference>
<name>G0NNL6_CAEBE</name>